<reference evidence="4" key="1">
    <citation type="submission" date="2016-10" db="EMBL/GenBank/DDBJ databases">
        <authorList>
            <person name="Varghese N."/>
            <person name="Submissions S."/>
        </authorList>
    </citation>
    <scope>NUCLEOTIDE SEQUENCE [LARGE SCALE GENOMIC DNA]</scope>
    <source>
        <strain evidence="4">CGMCC 1.11012</strain>
    </source>
</reference>
<protein>
    <submittedName>
        <fullName evidence="3">4-hydroxy 2-oxovalerate aldolase</fullName>
    </submittedName>
</protein>
<dbReference type="STRING" id="1174501.SAMN05216192_13756"/>
<accession>A0A1G9AU11</accession>
<dbReference type="InterPro" id="IPR000891">
    <property type="entry name" value="PYR_CT"/>
</dbReference>
<dbReference type="GO" id="GO:0003852">
    <property type="term" value="F:2-isopropylmalate synthase activity"/>
    <property type="evidence" value="ECO:0007669"/>
    <property type="project" value="TreeGrafter"/>
</dbReference>
<dbReference type="EMBL" id="FNDX01000037">
    <property type="protein sequence ID" value="SDK30065.1"/>
    <property type="molecule type" value="Genomic_DNA"/>
</dbReference>
<dbReference type="AlphaFoldDB" id="A0A1G9AU11"/>
<dbReference type="InterPro" id="IPR050073">
    <property type="entry name" value="2-IPM_HCS-like"/>
</dbReference>
<dbReference type="Gene3D" id="3.20.20.70">
    <property type="entry name" value="Aldolase class I"/>
    <property type="match status" value="1"/>
</dbReference>
<keyword evidence="1" id="KW-0464">Manganese</keyword>
<dbReference type="Pfam" id="PF00682">
    <property type="entry name" value="HMGL-like"/>
    <property type="match status" value="1"/>
</dbReference>
<dbReference type="SUPFAM" id="SSF51569">
    <property type="entry name" value="Aldolase"/>
    <property type="match status" value="1"/>
</dbReference>
<organism evidence="3 4">
    <name type="scientific">Paenibacillus typhae</name>
    <dbReference type="NCBI Taxonomy" id="1174501"/>
    <lineage>
        <taxon>Bacteria</taxon>
        <taxon>Bacillati</taxon>
        <taxon>Bacillota</taxon>
        <taxon>Bacilli</taxon>
        <taxon>Bacillales</taxon>
        <taxon>Paenibacillaceae</taxon>
        <taxon>Paenibacillus</taxon>
    </lineage>
</organism>
<dbReference type="PROSITE" id="PS50991">
    <property type="entry name" value="PYR_CT"/>
    <property type="match status" value="1"/>
</dbReference>
<gene>
    <name evidence="3" type="ORF">SAMN05216192_13756</name>
</gene>
<dbReference type="InterPro" id="IPR013785">
    <property type="entry name" value="Aldolase_TIM"/>
</dbReference>
<proteinExistence type="predicted"/>
<dbReference type="PANTHER" id="PTHR10277">
    <property type="entry name" value="HOMOCITRATE SYNTHASE-RELATED"/>
    <property type="match status" value="1"/>
</dbReference>
<evidence type="ECO:0000313" key="4">
    <source>
        <dbReference type="Proteomes" id="UP000199050"/>
    </source>
</evidence>
<name>A0A1G9AU11_9BACL</name>
<sequence length="329" mass="37232">MKDTLKGEQIVKNNQSKIVDCTIRDGGLVNNWDFSVEFVQKLYAGLNEAGVEYMEIGYKNSPKLLKGAESAGPWRFLNDDFLRKVIPQKGNTKLSALVDIGRVDENDILPRSESMLDLIRVACYSKDVDKALQLVQIFHDRGYETTINIMALSNVMENELLEAFDMIRDSVVDVVYIVDSYGSLDHNDIKYLVDKFKTHLPNKRLGVHTHNNLQLAFSNTLIASELGVELLDASCYGMGRAAGNCPTELLVTHLKNTKYTLRPVLDIIEQLMIPLREKEEWGYIIPYMITGTLDEHPRSAMALRSSEDKDKAVDFYDKLTTPEVTFGDK</sequence>
<feature type="domain" description="Pyruvate carboxyltransferase" evidence="2">
    <location>
        <begin position="16"/>
        <end position="269"/>
    </location>
</feature>
<dbReference type="GO" id="GO:0009098">
    <property type="term" value="P:L-leucine biosynthetic process"/>
    <property type="evidence" value="ECO:0007669"/>
    <property type="project" value="TreeGrafter"/>
</dbReference>
<evidence type="ECO:0000313" key="3">
    <source>
        <dbReference type="EMBL" id="SDK30065.1"/>
    </source>
</evidence>
<dbReference type="CDD" id="cd07944">
    <property type="entry name" value="DRE_TIM_HOA_like"/>
    <property type="match status" value="1"/>
</dbReference>
<evidence type="ECO:0000256" key="1">
    <source>
        <dbReference type="ARBA" id="ARBA00023211"/>
    </source>
</evidence>
<evidence type="ECO:0000259" key="2">
    <source>
        <dbReference type="PROSITE" id="PS50991"/>
    </source>
</evidence>
<dbReference type="PANTHER" id="PTHR10277:SF9">
    <property type="entry name" value="2-ISOPROPYLMALATE SYNTHASE 1, CHLOROPLASTIC-RELATED"/>
    <property type="match status" value="1"/>
</dbReference>
<keyword evidence="4" id="KW-1185">Reference proteome</keyword>
<dbReference type="Proteomes" id="UP000199050">
    <property type="component" value="Unassembled WGS sequence"/>
</dbReference>